<dbReference type="OrthoDB" id="2410195at2759"/>
<organism evidence="6 7">
    <name type="scientific">Oidiodendron maius (strain Zn)</name>
    <dbReference type="NCBI Taxonomy" id="913774"/>
    <lineage>
        <taxon>Eukaryota</taxon>
        <taxon>Fungi</taxon>
        <taxon>Dikarya</taxon>
        <taxon>Ascomycota</taxon>
        <taxon>Pezizomycotina</taxon>
        <taxon>Leotiomycetes</taxon>
        <taxon>Leotiomycetes incertae sedis</taxon>
        <taxon>Myxotrichaceae</taxon>
        <taxon>Oidiodendron</taxon>
    </lineage>
</organism>
<evidence type="ECO:0000313" key="6">
    <source>
        <dbReference type="EMBL" id="KIN04447.1"/>
    </source>
</evidence>
<reference evidence="7" key="2">
    <citation type="submission" date="2015-01" db="EMBL/GenBank/DDBJ databases">
        <title>Evolutionary Origins and Diversification of the Mycorrhizal Mutualists.</title>
        <authorList>
            <consortium name="DOE Joint Genome Institute"/>
            <consortium name="Mycorrhizal Genomics Consortium"/>
            <person name="Kohler A."/>
            <person name="Kuo A."/>
            <person name="Nagy L.G."/>
            <person name="Floudas D."/>
            <person name="Copeland A."/>
            <person name="Barry K.W."/>
            <person name="Cichocki N."/>
            <person name="Veneault-Fourrey C."/>
            <person name="LaButti K."/>
            <person name="Lindquist E.A."/>
            <person name="Lipzen A."/>
            <person name="Lundell T."/>
            <person name="Morin E."/>
            <person name="Murat C."/>
            <person name="Riley R."/>
            <person name="Ohm R."/>
            <person name="Sun H."/>
            <person name="Tunlid A."/>
            <person name="Henrissat B."/>
            <person name="Grigoriev I.V."/>
            <person name="Hibbett D.S."/>
            <person name="Martin F."/>
        </authorList>
    </citation>
    <scope>NUCLEOTIDE SEQUENCE [LARGE SCALE GENOMIC DNA]</scope>
    <source>
        <strain evidence="7">Zn</strain>
    </source>
</reference>
<dbReference type="PANTHER" id="PTHR43712:SF4">
    <property type="entry name" value="O-METHYLTRANSFERASE DOMAIN-CONTAINING PROTEIN"/>
    <property type="match status" value="1"/>
</dbReference>
<evidence type="ECO:0000256" key="2">
    <source>
        <dbReference type="ARBA" id="ARBA00022679"/>
    </source>
</evidence>
<dbReference type="PIRSF" id="PIRSF005739">
    <property type="entry name" value="O-mtase"/>
    <property type="match status" value="1"/>
</dbReference>
<proteinExistence type="predicted"/>
<gene>
    <name evidence="6" type="ORF">OIDMADRAFT_114521</name>
</gene>
<dbReference type="PANTHER" id="PTHR43712">
    <property type="entry name" value="PUTATIVE (AFU_ORTHOLOGUE AFUA_4G14580)-RELATED"/>
    <property type="match status" value="1"/>
</dbReference>
<feature type="non-terminal residue" evidence="6">
    <location>
        <position position="1"/>
    </location>
</feature>
<keyword evidence="3" id="KW-0949">S-adenosyl-L-methionine</keyword>
<evidence type="ECO:0000256" key="1">
    <source>
        <dbReference type="ARBA" id="ARBA00022603"/>
    </source>
</evidence>
<dbReference type="SUPFAM" id="SSF53335">
    <property type="entry name" value="S-adenosyl-L-methionine-dependent methyltransferases"/>
    <property type="match status" value="1"/>
</dbReference>
<evidence type="ECO:0000256" key="4">
    <source>
        <dbReference type="PIRSR" id="PIRSR005739-1"/>
    </source>
</evidence>
<dbReference type="AlphaFoldDB" id="A0A0C3HQ59"/>
<keyword evidence="1" id="KW-0489">Methyltransferase</keyword>
<keyword evidence="7" id="KW-1185">Reference proteome</keyword>
<dbReference type="InterPro" id="IPR016461">
    <property type="entry name" value="COMT-like"/>
</dbReference>
<dbReference type="GO" id="GO:0008171">
    <property type="term" value="F:O-methyltransferase activity"/>
    <property type="evidence" value="ECO:0007669"/>
    <property type="project" value="InterPro"/>
</dbReference>
<keyword evidence="2" id="KW-0808">Transferase</keyword>
<accession>A0A0C3HQ59</accession>
<evidence type="ECO:0000259" key="5">
    <source>
        <dbReference type="Pfam" id="PF00891"/>
    </source>
</evidence>
<dbReference type="InterPro" id="IPR036390">
    <property type="entry name" value="WH_DNA-bd_sf"/>
</dbReference>
<reference evidence="6 7" key="1">
    <citation type="submission" date="2014-04" db="EMBL/GenBank/DDBJ databases">
        <authorList>
            <consortium name="DOE Joint Genome Institute"/>
            <person name="Kuo A."/>
            <person name="Martino E."/>
            <person name="Perotto S."/>
            <person name="Kohler A."/>
            <person name="Nagy L.G."/>
            <person name="Floudas D."/>
            <person name="Copeland A."/>
            <person name="Barry K.W."/>
            <person name="Cichocki N."/>
            <person name="Veneault-Fourrey C."/>
            <person name="LaButti K."/>
            <person name="Lindquist E.A."/>
            <person name="Lipzen A."/>
            <person name="Lundell T."/>
            <person name="Morin E."/>
            <person name="Murat C."/>
            <person name="Sun H."/>
            <person name="Tunlid A."/>
            <person name="Henrissat B."/>
            <person name="Grigoriev I.V."/>
            <person name="Hibbett D.S."/>
            <person name="Martin F."/>
            <person name="Nordberg H.P."/>
            <person name="Cantor M.N."/>
            <person name="Hua S.X."/>
        </authorList>
    </citation>
    <scope>NUCLEOTIDE SEQUENCE [LARGE SCALE GENOMIC DNA]</scope>
    <source>
        <strain evidence="6 7">Zn</strain>
    </source>
</reference>
<evidence type="ECO:0000256" key="3">
    <source>
        <dbReference type="ARBA" id="ARBA00022691"/>
    </source>
</evidence>
<name>A0A0C3HQ59_OIDMZ</name>
<dbReference type="Gene3D" id="1.10.10.10">
    <property type="entry name" value="Winged helix-like DNA-binding domain superfamily/Winged helix DNA-binding domain"/>
    <property type="match status" value="1"/>
</dbReference>
<feature type="active site" description="Proton acceptor" evidence="4">
    <location>
        <position position="246"/>
    </location>
</feature>
<dbReference type="EMBL" id="KN832872">
    <property type="protein sequence ID" value="KIN04447.1"/>
    <property type="molecule type" value="Genomic_DNA"/>
</dbReference>
<dbReference type="HOGENOM" id="CLU_005533_5_0_1"/>
<dbReference type="PROSITE" id="PS51683">
    <property type="entry name" value="SAM_OMT_II"/>
    <property type="match status" value="1"/>
</dbReference>
<evidence type="ECO:0000313" key="7">
    <source>
        <dbReference type="Proteomes" id="UP000054321"/>
    </source>
</evidence>
<dbReference type="Gene3D" id="3.40.50.150">
    <property type="entry name" value="Vaccinia Virus protein VP39"/>
    <property type="match status" value="1"/>
</dbReference>
<dbReference type="InterPro" id="IPR036388">
    <property type="entry name" value="WH-like_DNA-bd_sf"/>
</dbReference>
<dbReference type="InterPro" id="IPR001077">
    <property type="entry name" value="COMT_C"/>
</dbReference>
<dbReference type="Proteomes" id="UP000054321">
    <property type="component" value="Unassembled WGS sequence"/>
</dbReference>
<dbReference type="InParanoid" id="A0A0C3HQ59"/>
<protein>
    <recommendedName>
        <fullName evidence="5">O-methyltransferase C-terminal domain-containing protein</fullName>
    </recommendedName>
</protein>
<dbReference type="Pfam" id="PF00891">
    <property type="entry name" value="Methyltransf_2"/>
    <property type="match status" value="1"/>
</dbReference>
<dbReference type="GO" id="GO:0032259">
    <property type="term" value="P:methylation"/>
    <property type="evidence" value="ECO:0007669"/>
    <property type="project" value="UniProtKB-KW"/>
</dbReference>
<dbReference type="SUPFAM" id="SSF46785">
    <property type="entry name" value="Winged helix' DNA-binding domain"/>
    <property type="match status" value="1"/>
</dbReference>
<dbReference type="InterPro" id="IPR029063">
    <property type="entry name" value="SAM-dependent_MTases_sf"/>
</dbReference>
<feature type="domain" description="O-methyltransferase C-terminal" evidence="5">
    <location>
        <begin position="141"/>
        <end position="316"/>
    </location>
</feature>
<sequence>HLELAVIYVGVDLGLFNELAADREGTFTLAQLSEKTGASPDLLGKRILRYLSSIGHIDNVGPNQFRASRITPLLADPMTEAMLCHGFGTCGPAIQAFPSFLAENNYQDITSNKKTAFQKGFNTELTGFQWMAQNPKQFGALQKIMTALQSSDWMEGFDILNKAARAFSSGQAEKVFLVDVGGGHGHQALQLLGRCPNLHGHIVLQDLPQAVDQLPPLDGVRAMAQDFFETQTIEGANFYYMRRVLHDWPDDLCVKILKNLGAAMDSQSYILINEVVLPNINAHWHAAMQDISMGILLGGKERSKAQWEKLVVQAGLEMAEIHTQDISSYQSIIALKL</sequence>